<gene>
    <name evidence="1" type="ORF">BT62DRAFT_260854</name>
</gene>
<dbReference type="EMBL" id="MU250541">
    <property type="protein sequence ID" value="KAG7444237.1"/>
    <property type="molecule type" value="Genomic_DNA"/>
</dbReference>
<protein>
    <submittedName>
        <fullName evidence="1">Uncharacterized protein</fullName>
    </submittedName>
</protein>
<accession>A0A9P7VPI8</accession>
<sequence length="152" mass="17392">MDIWYSNDPMGKGMSPLTERVSIISLPKRQHHSGRTFSEGFLSFTSTYVGAKLYPRPEDYDALATNTQPRLSSTTFMHFVSYCATVVEGISCRYLDIEASGCRKDTYVLNLFIAFSFYFHRYRKLPRGSRRSSVPRSHSPPQILKPIRIQPG</sequence>
<keyword evidence="2" id="KW-1185">Reference proteome</keyword>
<dbReference type="AlphaFoldDB" id="A0A9P7VPI8"/>
<dbReference type="RefSeq" id="XP_043037737.1">
    <property type="nucleotide sequence ID" value="XM_043180276.1"/>
</dbReference>
<comment type="caution">
    <text evidence="1">The sequence shown here is derived from an EMBL/GenBank/DDBJ whole genome shotgun (WGS) entry which is preliminary data.</text>
</comment>
<dbReference type="GeneID" id="66102572"/>
<evidence type="ECO:0000313" key="2">
    <source>
        <dbReference type="Proteomes" id="UP000812287"/>
    </source>
</evidence>
<dbReference type="Proteomes" id="UP000812287">
    <property type="component" value="Unassembled WGS sequence"/>
</dbReference>
<name>A0A9P7VPI8_9AGAR</name>
<organism evidence="1 2">
    <name type="scientific">Guyanagaster necrorhizus</name>
    <dbReference type="NCBI Taxonomy" id="856835"/>
    <lineage>
        <taxon>Eukaryota</taxon>
        <taxon>Fungi</taxon>
        <taxon>Dikarya</taxon>
        <taxon>Basidiomycota</taxon>
        <taxon>Agaricomycotina</taxon>
        <taxon>Agaricomycetes</taxon>
        <taxon>Agaricomycetidae</taxon>
        <taxon>Agaricales</taxon>
        <taxon>Marasmiineae</taxon>
        <taxon>Physalacriaceae</taxon>
        <taxon>Guyanagaster</taxon>
    </lineage>
</organism>
<reference evidence="1" key="1">
    <citation type="submission" date="2020-11" db="EMBL/GenBank/DDBJ databases">
        <title>Adaptations for nitrogen fixation in a non-lichenized fungal sporocarp promotes dispersal by wood-feeding termites.</title>
        <authorList>
            <consortium name="DOE Joint Genome Institute"/>
            <person name="Koch R.A."/>
            <person name="Yoon G."/>
            <person name="Arayal U."/>
            <person name="Lail K."/>
            <person name="Amirebrahimi M."/>
            <person name="Labutti K."/>
            <person name="Lipzen A."/>
            <person name="Riley R."/>
            <person name="Barry K."/>
            <person name="Henrissat B."/>
            <person name="Grigoriev I.V."/>
            <person name="Herr J.R."/>
            <person name="Aime M.C."/>
        </authorList>
    </citation>
    <scope>NUCLEOTIDE SEQUENCE</scope>
    <source>
        <strain evidence="1">MCA 3950</strain>
    </source>
</reference>
<evidence type="ECO:0000313" key="1">
    <source>
        <dbReference type="EMBL" id="KAG7444237.1"/>
    </source>
</evidence>
<proteinExistence type="predicted"/>